<keyword evidence="3" id="KW-1185">Reference proteome</keyword>
<proteinExistence type="predicted"/>
<dbReference type="AlphaFoldDB" id="A0A422NGI1"/>
<sequence length="685" mass="74692">MLCVDAVRRDVDVSKRIAASFESLAHAETPRCHTSPRRSIAVSDIVKCPNGTMVVKIRFERAVAGGTQFDLRSSSLVVRLEWDVIFSVAYPKEPCLWQFLDGRQTSTSNEVEHPVVRPHSFLMEEVLSRLPEAKKTYLAVCLGNAGGGPVYRRPLQHDAAPLASQTELPTGITSVEMYPSLGGSSNKNKNSKYNGGSGGGVSHSSNGTNGNGDKGVVGVVESPFLSDFTFLCNWWAALELDVGCILPAPQHFLMSHSSSGNMTLLEEDVAVDRYLQQGRGVHLMNEVGGNRVQRPGRGFAAAFMPRGDVVAWGMRRLPQGVKNDEEENKDGKTVTGTTELSMLTVTSDGMVPHNCGVGWNRFCTDYMEAGGQLREHHSQHHSRHYDRHSRRAQQALRITSVRSDLPGAVLPSLLVAKNILQTDAYELNDVCLYAEDPAVALCLNARISREEKVLNGVSNLFVMLRHLVKGVSPSASLRYALQLLVPALHGLVKALQKQRRPFWAGVAICCLLLPAVLNDRPALFDITAHLIDPVECYRCVSLVVVIFATVGSNNKFREAELARNAIMNAYRAKKLPQSLTRKSGDCEACIDGGDTVAHVHHIPIKECAVCGLPLLRNTAWRHNSSSDGNSASGDKAVLAPAKNDGCLIVQCAHCGHGGHVAHILAWWQDNNVTCCPVGCECRCVY</sequence>
<dbReference type="EMBL" id="MKGL01000159">
    <property type="protein sequence ID" value="RNF04585.1"/>
    <property type="molecule type" value="Genomic_DNA"/>
</dbReference>
<feature type="compositionally biased region" description="Low complexity" evidence="1">
    <location>
        <begin position="182"/>
        <end position="194"/>
    </location>
</feature>
<dbReference type="GeneID" id="40329025"/>
<protein>
    <submittedName>
        <fullName evidence="2">Uncharacterized protein</fullName>
    </submittedName>
</protein>
<dbReference type="OrthoDB" id="311712at2759"/>
<dbReference type="OMA" id="YELNDVC"/>
<name>A0A422NGI1_TRYRA</name>
<dbReference type="RefSeq" id="XP_029238188.1">
    <property type="nucleotide sequence ID" value="XM_029381987.1"/>
</dbReference>
<accession>A0A422NGI1</accession>
<organism evidence="2 3">
    <name type="scientific">Trypanosoma rangeli</name>
    <dbReference type="NCBI Taxonomy" id="5698"/>
    <lineage>
        <taxon>Eukaryota</taxon>
        <taxon>Discoba</taxon>
        <taxon>Euglenozoa</taxon>
        <taxon>Kinetoplastea</taxon>
        <taxon>Metakinetoplastina</taxon>
        <taxon>Trypanosomatida</taxon>
        <taxon>Trypanosomatidae</taxon>
        <taxon>Trypanosoma</taxon>
        <taxon>Herpetosoma</taxon>
    </lineage>
</organism>
<feature type="region of interest" description="Disordered" evidence="1">
    <location>
        <begin position="179"/>
        <end position="210"/>
    </location>
</feature>
<comment type="caution">
    <text evidence="2">The sequence shown here is derived from an EMBL/GenBank/DDBJ whole genome shotgun (WGS) entry which is preliminary data.</text>
</comment>
<reference evidence="2 3" key="1">
    <citation type="journal article" date="2018" name="BMC Genomics">
        <title>Genomic comparison of Trypanosoma conorhini and Trypanosoma rangeli to Trypanosoma cruzi strains of high and low virulence.</title>
        <authorList>
            <person name="Bradwell K.R."/>
            <person name="Koparde V.N."/>
            <person name="Matveyev A.V."/>
            <person name="Serrano M.G."/>
            <person name="Alves J.M."/>
            <person name="Parikh H."/>
            <person name="Huang B."/>
            <person name="Lee V."/>
            <person name="Espinosa-Alvarez O."/>
            <person name="Ortiz P.A."/>
            <person name="Costa-Martins A.G."/>
            <person name="Teixeira M.M."/>
            <person name="Buck G.A."/>
        </authorList>
    </citation>
    <scope>NUCLEOTIDE SEQUENCE [LARGE SCALE GENOMIC DNA]</scope>
    <source>
        <strain evidence="2 3">AM80</strain>
    </source>
</reference>
<evidence type="ECO:0000313" key="2">
    <source>
        <dbReference type="EMBL" id="RNF04585.1"/>
    </source>
</evidence>
<evidence type="ECO:0000313" key="3">
    <source>
        <dbReference type="Proteomes" id="UP000283634"/>
    </source>
</evidence>
<evidence type="ECO:0000256" key="1">
    <source>
        <dbReference type="SAM" id="MobiDB-lite"/>
    </source>
</evidence>
<gene>
    <name evidence="2" type="ORF">TraAM80_05092</name>
</gene>
<dbReference type="Proteomes" id="UP000283634">
    <property type="component" value="Unassembled WGS sequence"/>
</dbReference>